<protein>
    <recommendedName>
        <fullName evidence="4">HTH araC/xylS-type domain-containing protein</fullName>
    </recommendedName>
</protein>
<dbReference type="PANTHER" id="PTHR43280:SF32">
    <property type="entry name" value="TRANSCRIPTIONAL REGULATORY PROTEIN"/>
    <property type="match status" value="1"/>
</dbReference>
<dbReference type="Proteomes" id="UP000321150">
    <property type="component" value="Unassembled WGS sequence"/>
</dbReference>
<feature type="domain" description="HTH araC/xylS-type" evidence="4">
    <location>
        <begin position="193"/>
        <end position="291"/>
    </location>
</feature>
<evidence type="ECO:0000259" key="4">
    <source>
        <dbReference type="PROSITE" id="PS01124"/>
    </source>
</evidence>
<name>A0A511Y787_9FLAO</name>
<dbReference type="AlphaFoldDB" id="A0A511Y787"/>
<dbReference type="OrthoDB" id="1007667at2"/>
<keyword evidence="1" id="KW-0805">Transcription regulation</keyword>
<reference evidence="5 6" key="1">
    <citation type="submission" date="2019-07" db="EMBL/GenBank/DDBJ databases">
        <title>Whole genome shotgun sequence of Chryseobacterium lathyri NBRC 105250.</title>
        <authorList>
            <person name="Hosoyama A."/>
            <person name="Uohara A."/>
            <person name="Ohji S."/>
            <person name="Ichikawa N."/>
        </authorList>
    </citation>
    <scope>NUCLEOTIDE SEQUENCE [LARGE SCALE GENOMIC DNA]</scope>
    <source>
        <strain evidence="5 6">NBRC 105250</strain>
    </source>
</reference>
<dbReference type="InterPro" id="IPR018060">
    <property type="entry name" value="HTH_AraC"/>
</dbReference>
<evidence type="ECO:0000256" key="2">
    <source>
        <dbReference type="ARBA" id="ARBA00023125"/>
    </source>
</evidence>
<keyword evidence="2" id="KW-0238">DNA-binding</keyword>
<evidence type="ECO:0000313" key="6">
    <source>
        <dbReference type="Proteomes" id="UP000321150"/>
    </source>
</evidence>
<dbReference type="GO" id="GO:0003700">
    <property type="term" value="F:DNA-binding transcription factor activity"/>
    <property type="evidence" value="ECO:0007669"/>
    <property type="project" value="InterPro"/>
</dbReference>
<dbReference type="PANTHER" id="PTHR43280">
    <property type="entry name" value="ARAC-FAMILY TRANSCRIPTIONAL REGULATOR"/>
    <property type="match status" value="1"/>
</dbReference>
<evidence type="ECO:0000313" key="5">
    <source>
        <dbReference type="EMBL" id="GEN71054.1"/>
    </source>
</evidence>
<dbReference type="GO" id="GO:0043565">
    <property type="term" value="F:sequence-specific DNA binding"/>
    <property type="evidence" value="ECO:0007669"/>
    <property type="project" value="InterPro"/>
</dbReference>
<evidence type="ECO:0000256" key="3">
    <source>
        <dbReference type="ARBA" id="ARBA00023163"/>
    </source>
</evidence>
<proteinExistence type="predicted"/>
<keyword evidence="3" id="KW-0804">Transcription</keyword>
<dbReference type="SUPFAM" id="SSF46689">
    <property type="entry name" value="Homeodomain-like"/>
    <property type="match status" value="1"/>
</dbReference>
<dbReference type="SMART" id="SM00342">
    <property type="entry name" value="HTH_ARAC"/>
    <property type="match status" value="1"/>
</dbReference>
<dbReference type="EMBL" id="BJYI01000003">
    <property type="protein sequence ID" value="GEN71054.1"/>
    <property type="molecule type" value="Genomic_DNA"/>
</dbReference>
<sequence length="297" mass="35118">MDPYSIKNIITFRELKWNYTEDFLFLTDIPESFEPFILTPDYFSYGIINKGQLVVELDGELLHIDNKKRSFFIYRPHQNLKIVEISPGTQGAFVLFNKKFIQTLDNHFLSITEKTFLERRFGTYYSLKSKDFNRLQDLFSKIFDLLSFINSELWEQTAKNLMLVLISETDLVISKYRPSSKQFTFNRSHHLVESFMRLVSENYLHEQNLDYYAFQLNITVNYLHKIVQNSLNITPSKIIQNAILDQSILLLKNSDNNIGEIAEKLSFKDIYSFSKFFKKNMNVSPKKYRNQLAAELQ</sequence>
<organism evidence="5 6">
    <name type="scientific">Chryseobacterium lathyri</name>
    <dbReference type="NCBI Taxonomy" id="395933"/>
    <lineage>
        <taxon>Bacteria</taxon>
        <taxon>Pseudomonadati</taxon>
        <taxon>Bacteroidota</taxon>
        <taxon>Flavobacteriia</taxon>
        <taxon>Flavobacteriales</taxon>
        <taxon>Weeksellaceae</taxon>
        <taxon>Chryseobacterium group</taxon>
        <taxon>Chryseobacterium</taxon>
    </lineage>
</organism>
<dbReference type="RefSeq" id="WP_111960301.1">
    <property type="nucleotide sequence ID" value="NZ_BJYI01000003.1"/>
</dbReference>
<evidence type="ECO:0000256" key="1">
    <source>
        <dbReference type="ARBA" id="ARBA00023015"/>
    </source>
</evidence>
<accession>A0A511Y787</accession>
<dbReference type="Gene3D" id="1.10.10.60">
    <property type="entry name" value="Homeodomain-like"/>
    <property type="match status" value="1"/>
</dbReference>
<dbReference type="InterPro" id="IPR009057">
    <property type="entry name" value="Homeodomain-like_sf"/>
</dbReference>
<comment type="caution">
    <text evidence="5">The sequence shown here is derived from an EMBL/GenBank/DDBJ whole genome shotgun (WGS) entry which is preliminary data.</text>
</comment>
<dbReference type="PROSITE" id="PS01124">
    <property type="entry name" value="HTH_ARAC_FAMILY_2"/>
    <property type="match status" value="1"/>
</dbReference>
<gene>
    <name evidence="5" type="ORF">CLA01_11260</name>
</gene>
<dbReference type="Pfam" id="PF12833">
    <property type="entry name" value="HTH_18"/>
    <property type="match status" value="1"/>
</dbReference>